<evidence type="ECO:0000256" key="6">
    <source>
        <dbReference type="HAMAP-Rule" id="MF_00376"/>
    </source>
</evidence>
<dbReference type="PANTHER" id="PTHR10695:SF46">
    <property type="entry name" value="BIFUNCTIONAL COENZYME A SYNTHASE-RELATED"/>
    <property type="match status" value="1"/>
</dbReference>
<dbReference type="Proteomes" id="UP000744769">
    <property type="component" value="Unassembled WGS sequence"/>
</dbReference>
<proteinExistence type="inferred from homology"/>
<dbReference type="EMBL" id="JAAOIV010000002">
    <property type="protein sequence ID" value="NHN54932.1"/>
    <property type="molecule type" value="Genomic_DNA"/>
</dbReference>
<feature type="binding site" evidence="6">
    <location>
        <begin position="11"/>
        <end position="16"/>
    </location>
    <ligand>
        <name>ATP</name>
        <dbReference type="ChEBI" id="CHEBI:30616"/>
    </ligand>
</feature>
<evidence type="ECO:0000256" key="5">
    <source>
        <dbReference type="ARBA" id="ARBA00022840"/>
    </source>
</evidence>
<comment type="similarity">
    <text evidence="2">In the C-terminal section; belongs to the UPF0157 (GrpB) family.</text>
</comment>
<evidence type="ECO:0000256" key="1">
    <source>
        <dbReference type="ARBA" id="ARBA00008826"/>
    </source>
</evidence>
<keyword evidence="6" id="KW-0173">Coenzyme A biosynthesis</keyword>
<name>A0A967E878_9MICO</name>
<evidence type="ECO:0000313" key="9">
    <source>
        <dbReference type="Proteomes" id="UP000744769"/>
    </source>
</evidence>
<evidence type="ECO:0000256" key="2">
    <source>
        <dbReference type="ARBA" id="ARBA00011058"/>
    </source>
</evidence>
<dbReference type="GO" id="GO:0015937">
    <property type="term" value="P:coenzyme A biosynthetic process"/>
    <property type="evidence" value="ECO:0007669"/>
    <property type="project" value="UniProtKB-UniRule"/>
</dbReference>
<dbReference type="Pfam" id="PF01121">
    <property type="entry name" value="CoaE"/>
    <property type="match status" value="1"/>
</dbReference>
<keyword evidence="6 8" id="KW-0808">Transferase</keyword>
<dbReference type="GO" id="GO:0005524">
    <property type="term" value="F:ATP binding"/>
    <property type="evidence" value="ECO:0007669"/>
    <property type="project" value="UniProtKB-UniRule"/>
</dbReference>
<comment type="catalytic activity">
    <reaction evidence="6">
        <text>3'-dephospho-CoA + ATP = ADP + CoA + H(+)</text>
        <dbReference type="Rhea" id="RHEA:18245"/>
        <dbReference type="ChEBI" id="CHEBI:15378"/>
        <dbReference type="ChEBI" id="CHEBI:30616"/>
        <dbReference type="ChEBI" id="CHEBI:57287"/>
        <dbReference type="ChEBI" id="CHEBI:57328"/>
        <dbReference type="ChEBI" id="CHEBI:456216"/>
        <dbReference type="EC" id="2.7.1.24"/>
    </reaction>
</comment>
<comment type="pathway">
    <text evidence="6">Cofactor biosynthesis; coenzyme A biosynthesis; CoA from (R)-pantothenate: step 5/5.</text>
</comment>
<keyword evidence="9" id="KW-1185">Reference proteome</keyword>
<evidence type="ECO:0000256" key="3">
    <source>
        <dbReference type="ARBA" id="ARBA00022490"/>
    </source>
</evidence>
<dbReference type="GO" id="GO:0005737">
    <property type="term" value="C:cytoplasm"/>
    <property type="evidence" value="ECO:0007669"/>
    <property type="project" value="UniProtKB-SubCell"/>
</dbReference>
<dbReference type="Pfam" id="PF04229">
    <property type="entry name" value="GrpB"/>
    <property type="match status" value="1"/>
</dbReference>
<accession>A0A967E878</accession>
<dbReference type="AlphaFoldDB" id="A0A967E878"/>
<keyword evidence="6 8" id="KW-0418">Kinase</keyword>
<comment type="similarity">
    <text evidence="1">In the N-terminal section; belongs to the CoaE family.</text>
</comment>
<dbReference type="Gene3D" id="3.30.460.10">
    <property type="entry name" value="Beta Polymerase, domain 2"/>
    <property type="match status" value="1"/>
</dbReference>
<dbReference type="SUPFAM" id="SSF81301">
    <property type="entry name" value="Nucleotidyltransferase"/>
    <property type="match status" value="1"/>
</dbReference>
<dbReference type="NCBIfam" id="NF002879">
    <property type="entry name" value="PRK03333.1"/>
    <property type="match status" value="1"/>
</dbReference>
<evidence type="ECO:0000256" key="4">
    <source>
        <dbReference type="ARBA" id="ARBA00022741"/>
    </source>
</evidence>
<dbReference type="CDD" id="cd02022">
    <property type="entry name" value="DPCK"/>
    <property type="match status" value="1"/>
</dbReference>
<dbReference type="InterPro" id="IPR043519">
    <property type="entry name" value="NT_sf"/>
</dbReference>
<gene>
    <name evidence="6" type="primary">coaE</name>
    <name evidence="8" type="ORF">G9U51_03920</name>
</gene>
<organism evidence="8 9">
    <name type="scientific">Metallococcus carri</name>
    <dbReference type="NCBI Taxonomy" id="1656884"/>
    <lineage>
        <taxon>Bacteria</taxon>
        <taxon>Bacillati</taxon>
        <taxon>Actinomycetota</taxon>
        <taxon>Actinomycetes</taxon>
        <taxon>Micrococcales</taxon>
        <taxon>Dermacoccaceae</taxon>
        <taxon>Metallococcus</taxon>
    </lineage>
</organism>
<reference evidence="8" key="1">
    <citation type="submission" date="2020-03" db="EMBL/GenBank/DDBJ databases">
        <title>Draft sequencing of Calidifontibacter sp. DB0510.</title>
        <authorList>
            <person name="Kim D.-U."/>
        </authorList>
    </citation>
    <scope>NUCLEOTIDE SEQUENCE</scope>
    <source>
        <strain evidence="8">DB0510</strain>
    </source>
</reference>
<dbReference type="RefSeq" id="WP_166193471.1">
    <property type="nucleotide sequence ID" value="NZ_JAAOIV010000002.1"/>
</dbReference>
<protein>
    <recommendedName>
        <fullName evidence="6 7">Dephospho-CoA kinase</fullName>
        <ecNumber evidence="6 7">2.7.1.24</ecNumber>
    </recommendedName>
    <alternativeName>
        <fullName evidence="6">Dephosphocoenzyme A kinase</fullName>
    </alternativeName>
</protein>
<dbReference type="SUPFAM" id="SSF52540">
    <property type="entry name" value="P-loop containing nucleoside triphosphate hydrolases"/>
    <property type="match status" value="1"/>
</dbReference>
<evidence type="ECO:0000313" key="8">
    <source>
        <dbReference type="EMBL" id="NHN54932.1"/>
    </source>
</evidence>
<comment type="caution">
    <text evidence="8">The sequence shown here is derived from an EMBL/GenBank/DDBJ whole genome shotgun (WGS) entry which is preliminary data.</text>
</comment>
<dbReference type="InterPro" id="IPR027417">
    <property type="entry name" value="P-loop_NTPase"/>
</dbReference>
<evidence type="ECO:0000256" key="7">
    <source>
        <dbReference type="NCBIfam" id="TIGR00152"/>
    </source>
</evidence>
<keyword evidence="5 6" id="KW-0067">ATP-binding</keyword>
<dbReference type="PROSITE" id="PS51219">
    <property type="entry name" value="DPCK"/>
    <property type="match status" value="1"/>
</dbReference>
<keyword evidence="3 6" id="KW-0963">Cytoplasm</keyword>
<dbReference type="InterPro" id="IPR001977">
    <property type="entry name" value="Depp_CoAkinase"/>
</dbReference>
<dbReference type="EC" id="2.7.1.24" evidence="6 7"/>
<comment type="function">
    <text evidence="6">Catalyzes the phosphorylation of the 3'-hydroxyl group of dephosphocoenzyme A to form coenzyme A.</text>
</comment>
<comment type="subcellular location">
    <subcellularLocation>
        <location evidence="6">Cytoplasm</location>
    </subcellularLocation>
</comment>
<keyword evidence="4 6" id="KW-0547">Nucleotide-binding</keyword>
<dbReference type="GO" id="GO:0004140">
    <property type="term" value="F:dephospho-CoA kinase activity"/>
    <property type="evidence" value="ECO:0007669"/>
    <property type="project" value="UniProtKB-UniRule"/>
</dbReference>
<comment type="similarity">
    <text evidence="6">Belongs to the CoaE family.</text>
</comment>
<dbReference type="NCBIfam" id="TIGR00152">
    <property type="entry name" value="dephospho-CoA kinase"/>
    <property type="match status" value="1"/>
</dbReference>
<dbReference type="HAMAP" id="MF_00376">
    <property type="entry name" value="Dephospho_CoA_kinase"/>
    <property type="match status" value="1"/>
</dbReference>
<dbReference type="PANTHER" id="PTHR10695">
    <property type="entry name" value="DEPHOSPHO-COA KINASE-RELATED"/>
    <property type="match status" value="1"/>
</dbReference>
<dbReference type="InterPro" id="IPR007344">
    <property type="entry name" value="GrpB/CoaE"/>
</dbReference>
<sequence length="403" mass="43886">MLRIGLTGGIGAGKSTVSSRMAERGALIVDADLIAREVVAPGTPGLAAVVSRFGDGVLARDGALDRAALGRIVFSDKAARRDLEGITHPLIFAETVRRFEAARPDQVVVHDIPLLVELGREVDYPLTVIVAAAEEVRHTRLVRDRGMDSDEAWSRIRAQANDEQRLAAADVWLLNEGSPDDVIAAVDALWDNRIRPYDENLRSGRGVRRPSLAELVDYDPQWPAVADRLGRRIATQLRNAGFGELTVEHIGSTSVPGLAAKNVLDLQLLVPDLAVAEQDSFASGLLAAGFAEFRLNEDTPQPWATDPALWTKFSALGCDPGRVVHLHVRAADGPGAELARDFRDWLRANDDERAAYEVMKREVADAHPGGTEDTRGDYPEAKEPWFAENLPRAKAWADARRGG</sequence>
<dbReference type="Gene3D" id="3.40.50.300">
    <property type="entry name" value="P-loop containing nucleotide triphosphate hydrolases"/>
    <property type="match status" value="1"/>
</dbReference>